<reference evidence="3" key="1">
    <citation type="journal article" date="2019" name="Int. J. Syst. Evol. Microbiol.">
        <title>The Global Catalogue of Microorganisms (GCM) 10K type strain sequencing project: providing services to taxonomists for standard genome sequencing and annotation.</title>
        <authorList>
            <consortium name="The Broad Institute Genomics Platform"/>
            <consortium name="The Broad Institute Genome Sequencing Center for Infectious Disease"/>
            <person name="Wu L."/>
            <person name="Ma J."/>
        </authorList>
    </citation>
    <scope>NUCLEOTIDE SEQUENCE [LARGE SCALE GENOMIC DNA]</scope>
    <source>
        <strain evidence="3">CGMCC 1.7003</strain>
    </source>
</reference>
<organism evidence="2 3">
    <name type="scientific">Alishewanella longhuensis</name>
    <dbReference type="NCBI Taxonomy" id="1091037"/>
    <lineage>
        <taxon>Bacteria</taxon>
        <taxon>Pseudomonadati</taxon>
        <taxon>Pseudomonadota</taxon>
        <taxon>Gammaproteobacteria</taxon>
        <taxon>Alteromonadales</taxon>
        <taxon>Alteromonadaceae</taxon>
        <taxon>Alishewanella</taxon>
    </lineage>
</organism>
<gene>
    <name evidence="2" type="ORF">GCM10010919_21510</name>
</gene>
<evidence type="ECO:0000313" key="2">
    <source>
        <dbReference type="EMBL" id="GHG70752.1"/>
    </source>
</evidence>
<name>A0ABQ3KZV5_9ALTE</name>
<evidence type="ECO:0000313" key="3">
    <source>
        <dbReference type="Proteomes" id="UP000659697"/>
    </source>
</evidence>
<keyword evidence="3" id="KW-1185">Reference proteome</keyword>
<sequence length="233" mass="27245">MAIVMSETLPFNYELIFSARRRSVQLAIVQGQLKIRAPTGTSAEFLQQLLIQKQDWVLKHLQTSKVTIKPSWVNRTQILISGELLAFSWILATKGQVIVNEQGVQVQVPMRVDIARRDRYIEQQIQHYLTNLAEVFFQKQVQQQAALMAVTPTAVRIGSWRRRWGCCDSRGVVGFNWRLLQAPDWVARYVVIHELSHLRYMNHSAAFWQFVKTYYPEYLAAQRWLKTHQSQLF</sequence>
<evidence type="ECO:0000259" key="1">
    <source>
        <dbReference type="Pfam" id="PF01863"/>
    </source>
</evidence>
<dbReference type="Gene3D" id="3.30.2010.10">
    <property type="entry name" value="Metalloproteases ('zincins'), catalytic domain"/>
    <property type="match status" value="1"/>
</dbReference>
<dbReference type="Proteomes" id="UP000659697">
    <property type="component" value="Unassembled WGS sequence"/>
</dbReference>
<dbReference type="PANTHER" id="PTHR30399:SF1">
    <property type="entry name" value="UTP PYROPHOSPHATASE"/>
    <property type="match status" value="1"/>
</dbReference>
<dbReference type="EMBL" id="BNAO01000005">
    <property type="protein sequence ID" value="GHG70752.1"/>
    <property type="molecule type" value="Genomic_DNA"/>
</dbReference>
<dbReference type="PANTHER" id="PTHR30399">
    <property type="entry name" value="UNCHARACTERIZED PROTEIN YGJP"/>
    <property type="match status" value="1"/>
</dbReference>
<dbReference type="CDD" id="cd07344">
    <property type="entry name" value="M48_yhfN_like"/>
    <property type="match status" value="1"/>
</dbReference>
<dbReference type="Pfam" id="PF01863">
    <property type="entry name" value="YgjP-like"/>
    <property type="match status" value="1"/>
</dbReference>
<dbReference type="InterPro" id="IPR002725">
    <property type="entry name" value="YgjP-like_metallopeptidase"/>
</dbReference>
<protein>
    <recommendedName>
        <fullName evidence="1">YgjP-like metallopeptidase domain-containing protein</fullName>
    </recommendedName>
</protein>
<feature type="domain" description="YgjP-like metallopeptidase" evidence="1">
    <location>
        <begin position="22"/>
        <end position="228"/>
    </location>
</feature>
<dbReference type="InterPro" id="IPR053136">
    <property type="entry name" value="UTP_pyrophosphatase-like"/>
</dbReference>
<proteinExistence type="predicted"/>
<comment type="caution">
    <text evidence="2">The sequence shown here is derived from an EMBL/GenBank/DDBJ whole genome shotgun (WGS) entry which is preliminary data.</text>
</comment>
<accession>A0ABQ3KZV5</accession>